<dbReference type="EnsemblMetazoa" id="tetur04g02160.1">
    <property type="protein sequence ID" value="tetur04g02160.1"/>
    <property type="gene ID" value="tetur04g02160"/>
</dbReference>
<sequence>MDKAGPNIRVKGFKWKLAKRCTQNNQ</sequence>
<evidence type="ECO:0000313" key="1">
    <source>
        <dbReference type="EnsemblMetazoa" id="tetur04g02160.1"/>
    </source>
</evidence>
<protein>
    <submittedName>
        <fullName evidence="1">Uncharacterized protein</fullName>
    </submittedName>
</protein>
<organism evidence="1 2">
    <name type="scientific">Tetranychus urticae</name>
    <name type="common">Two-spotted spider mite</name>
    <dbReference type="NCBI Taxonomy" id="32264"/>
    <lineage>
        <taxon>Eukaryota</taxon>
        <taxon>Metazoa</taxon>
        <taxon>Ecdysozoa</taxon>
        <taxon>Arthropoda</taxon>
        <taxon>Chelicerata</taxon>
        <taxon>Arachnida</taxon>
        <taxon>Acari</taxon>
        <taxon>Acariformes</taxon>
        <taxon>Trombidiformes</taxon>
        <taxon>Prostigmata</taxon>
        <taxon>Eleutherengona</taxon>
        <taxon>Raphignathae</taxon>
        <taxon>Tetranychoidea</taxon>
        <taxon>Tetranychidae</taxon>
        <taxon>Tetranychus</taxon>
    </lineage>
</organism>
<dbReference type="EMBL" id="CAEY01001355">
    <property type="status" value="NOT_ANNOTATED_CDS"/>
    <property type="molecule type" value="Genomic_DNA"/>
</dbReference>
<keyword evidence="2" id="KW-1185">Reference proteome</keyword>
<proteinExistence type="predicted"/>
<evidence type="ECO:0000313" key="2">
    <source>
        <dbReference type="Proteomes" id="UP000015104"/>
    </source>
</evidence>
<reference evidence="2" key="1">
    <citation type="submission" date="2011-08" db="EMBL/GenBank/DDBJ databases">
        <authorList>
            <person name="Rombauts S."/>
        </authorList>
    </citation>
    <scope>NUCLEOTIDE SEQUENCE</scope>
    <source>
        <strain evidence="2">London</strain>
    </source>
</reference>
<reference evidence="1" key="2">
    <citation type="submission" date="2015-06" db="UniProtKB">
        <authorList>
            <consortium name="EnsemblMetazoa"/>
        </authorList>
    </citation>
    <scope>IDENTIFICATION</scope>
</reference>
<dbReference type="HOGENOM" id="CLU_3417494_0_0_1"/>
<dbReference type="AlphaFoldDB" id="T1K1P6"/>
<accession>T1K1P6</accession>
<dbReference type="Proteomes" id="UP000015104">
    <property type="component" value="Unassembled WGS sequence"/>
</dbReference>
<name>T1K1P6_TETUR</name>